<sequence>MIELGFGSLLQEFCPILLNPRYLEHPSLGPSRFPQLFDAFVFLQRGFPATRSWVIAAAATRNAPSAAGSLVRVVWDGMTSVALRASVGPSPVGSGRGGARTWTALGLFWIPRKYVAGTRRGVDFLGDSLQSRCFLLRQLVNSE</sequence>
<dbReference type="AlphaFoldDB" id="A0A8B8ZVG2"/>
<organism evidence="1 2">
    <name type="scientific">Phoenix dactylifera</name>
    <name type="common">Date palm</name>
    <dbReference type="NCBI Taxonomy" id="42345"/>
    <lineage>
        <taxon>Eukaryota</taxon>
        <taxon>Viridiplantae</taxon>
        <taxon>Streptophyta</taxon>
        <taxon>Embryophyta</taxon>
        <taxon>Tracheophyta</taxon>
        <taxon>Spermatophyta</taxon>
        <taxon>Magnoliopsida</taxon>
        <taxon>Liliopsida</taxon>
        <taxon>Arecaceae</taxon>
        <taxon>Coryphoideae</taxon>
        <taxon>Phoeniceae</taxon>
        <taxon>Phoenix</taxon>
    </lineage>
</organism>
<name>A0A8B8ZVG2_PHODC</name>
<dbReference type="GeneID" id="120103962"/>
<gene>
    <name evidence="2" type="primary">LOC120103962</name>
</gene>
<evidence type="ECO:0000313" key="1">
    <source>
        <dbReference type="Proteomes" id="UP000228380"/>
    </source>
</evidence>
<evidence type="ECO:0000313" key="2">
    <source>
        <dbReference type="RefSeq" id="XP_038978271.1"/>
    </source>
</evidence>
<dbReference type="KEGG" id="pda:120103962"/>
<protein>
    <submittedName>
        <fullName evidence="2">Uncharacterized protein LOC120103962</fullName>
    </submittedName>
</protein>
<keyword evidence="1" id="KW-1185">Reference proteome</keyword>
<dbReference type="Proteomes" id="UP000228380">
    <property type="component" value="Unplaced"/>
</dbReference>
<reference evidence="2" key="1">
    <citation type="submission" date="2025-08" db="UniProtKB">
        <authorList>
            <consortium name="RefSeq"/>
        </authorList>
    </citation>
    <scope>IDENTIFICATION</scope>
    <source>
        <tissue evidence="2">Young leaves</tissue>
    </source>
</reference>
<dbReference type="RefSeq" id="XP_038978271.1">
    <property type="nucleotide sequence ID" value="XM_039122343.1"/>
</dbReference>
<proteinExistence type="predicted"/>
<accession>A0A8B8ZVG2</accession>